<organism evidence="1 2">
    <name type="scientific">Macaca mulatta</name>
    <name type="common">Rhesus macaque</name>
    <dbReference type="NCBI Taxonomy" id="9544"/>
    <lineage>
        <taxon>Eukaryota</taxon>
        <taxon>Metazoa</taxon>
        <taxon>Chordata</taxon>
        <taxon>Craniata</taxon>
        <taxon>Vertebrata</taxon>
        <taxon>Euteleostomi</taxon>
        <taxon>Mammalia</taxon>
        <taxon>Eutheria</taxon>
        <taxon>Euarchontoglires</taxon>
        <taxon>Primates</taxon>
        <taxon>Haplorrhini</taxon>
        <taxon>Catarrhini</taxon>
        <taxon>Cercopithecidae</taxon>
        <taxon>Cercopithecinae</taxon>
        <taxon>Macaca</taxon>
    </lineage>
</organism>
<dbReference type="Ensembl" id="ENSMMUT00000081841.1">
    <property type="protein sequence ID" value="ENSMMUP00000062204.1"/>
    <property type="gene ID" value="ENSMMUG00000054032.1"/>
</dbReference>
<keyword evidence="2" id="KW-1185">Reference proteome</keyword>
<dbReference type="SMR" id="A0A5F7ZAJ4"/>
<dbReference type="FunCoup" id="A0A5F7ZAJ4">
    <property type="interactions" value="953"/>
</dbReference>
<proteinExistence type="predicted"/>
<reference evidence="1" key="3">
    <citation type="submission" date="2025-08" db="UniProtKB">
        <authorList>
            <consortium name="Ensembl"/>
        </authorList>
    </citation>
    <scope>IDENTIFICATION</scope>
    <source>
        <strain evidence="1">17573</strain>
    </source>
</reference>
<dbReference type="InParanoid" id="A0A5F7ZAJ4"/>
<dbReference type="STRING" id="9544.ENSMMUP00000062204"/>
<dbReference type="PANTHER" id="PTHR47142">
    <property type="entry name" value="BETA-CATENIN-INTERACTING PROTEIN 1"/>
    <property type="match status" value="1"/>
</dbReference>
<reference evidence="2" key="1">
    <citation type="journal article" date="2007" name="Science">
        <title>Evolutionary and biomedical insights from the rhesus macaque genome.</title>
        <authorList>
            <person name="Gibbs R.A."/>
            <person name="Rogers J."/>
            <person name="Katze M.G."/>
            <person name="Bumgarner R."/>
            <person name="Weinstock G.M."/>
            <person name="Mardis E.R."/>
            <person name="Remington K.A."/>
            <person name="Strausberg R.L."/>
            <person name="Venter J.C."/>
            <person name="Wilson R.K."/>
            <person name="Batzer M.A."/>
            <person name="Bustamante C.D."/>
            <person name="Eichler E.E."/>
            <person name="Hahn M.W."/>
            <person name="Hardison R.C."/>
            <person name="Makova K.D."/>
            <person name="Miller W."/>
            <person name="Milosavljevic A."/>
            <person name="Palermo R.E."/>
            <person name="Siepel A."/>
            <person name="Sikela J.M."/>
            <person name="Attaway T."/>
            <person name="Bell S."/>
            <person name="Bernard K.E."/>
            <person name="Buhay C.J."/>
            <person name="Chandrabose M.N."/>
            <person name="Dao M."/>
            <person name="Davis C."/>
            <person name="Delehaunty K.D."/>
            <person name="Ding Y."/>
            <person name="Dinh H.H."/>
            <person name="Dugan-Rocha S."/>
            <person name="Fulton L.A."/>
            <person name="Gabisi R.A."/>
            <person name="Garner T.T."/>
            <person name="Godfrey J."/>
            <person name="Hawes A.C."/>
            <person name="Hernandez J."/>
            <person name="Hines S."/>
            <person name="Holder M."/>
            <person name="Hume J."/>
            <person name="Jhangiani S.N."/>
            <person name="Joshi V."/>
            <person name="Khan Z.M."/>
            <person name="Kirkness E.F."/>
            <person name="Cree A."/>
            <person name="Fowler R.G."/>
            <person name="Lee S."/>
            <person name="Lewis L.R."/>
            <person name="Li Z."/>
            <person name="Liu Y.-S."/>
            <person name="Moore S.M."/>
            <person name="Muzny D."/>
            <person name="Nazareth L.V."/>
            <person name="Ngo D.N."/>
            <person name="Okwuonu G.O."/>
            <person name="Pai G."/>
            <person name="Parker D."/>
            <person name="Paul H.A."/>
            <person name="Pfannkoch C."/>
            <person name="Pohl C.S."/>
            <person name="Rogers Y.-H.C."/>
            <person name="Ruiz S.J."/>
            <person name="Sabo A."/>
            <person name="Santibanez J."/>
            <person name="Schneider B.W."/>
            <person name="Smith S.M."/>
            <person name="Sodergren E."/>
            <person name="Svatek A.F."/>
            <person name="Utterback T.R."/>
            <person name="Vattathil S."/>
            <person name="Warren W."/>
            <person name="White C.S."/>
            <person name="Chinwalla A.T."/>
            <person name="Feng Y."/>
            <person name="Halpern A.L."/>
            <person name="Hillier L.W."/>
            <person name="Huang X."/>
            <person name="Minx P."/>
            <person name="Nelson J.O."/>
            <person name="Pepin K.H."/>
            <person name="Qin X."/>
            <person name="Sutton G.G."/>
            <person name="Venter E."/>
            <person name="Walenz B.P."/>
            <person name="Wallis J.W."/>
            <person name="Worley K.C."/>
            <person name="Yang S.-P."/>
            <person name="Jones S.M."/>
            <person name="Marra M.A."/>
            <person name="Rocchi M."/>
            <person name="Schein J.E."/>
            <person name="Baertsch R."/>
            <person name="Clarke L."/>
            <person name="Csuros M."/>
            <person name="Glasscock J."/>
            <person name="Harris R.A."/>
            <person name="Havlak P."/>
            <person name="Jackson A.R."/>
            <person name="Jiang H."/>
            <person name="Liu Y."/>
            <person name="Messina D.N."/>
            <person name="Shen Y."/>
            <person name="Song H.X.-Z."/>
            <person name="Wylie T."/>
            <person name="Zhang L."/>
            <person name="Birney E."/>
            <person name="Han K."/>
            <person name="Konkel M.K."/>
            <person name="Lee J."/>
            <person name="Smit A.F.A."/>
            <person name="Ullmer B."/>
            <person name="Wang H."/>
            <person name="Xing J."/>
            <person name="Burhans R."/>
            <person name="Cheng Z."/>
            <person name="Karro J.E."/>
            <person name="Ma J."/>
            <person name="Raney B."/>
            <person name="She X."/>
            <person name="Cox M.J."/>
            <person name="Demuth J.P."/>
            <person name="Dumas L.J."/>
            <person name="Han S.-G."/>
            <person name="Hopkins J."/>
            <person name="Karimpour-Fard A."/>
            <person name="Kim Y.H."/>
            <person name="Pollack J.R."/>
            <person name="Vinar T."/>
            <person name="Addo-Quaye C."/>
            <person name="Degenhardt J."/>
            <person name="Denby A."/>
            <person name="Hubisz M.J."/>
            <person name="Indap A."/>
            <person name="Kosiol C."/>
            <person name="Lahn B.T."/>
            <person name="Lawson H.A."/>
            <person name="Marklein A."/>
            <person name="Nielsen R."/>
            <person name="Vallender E.J."/>
            <person name="Clark A.G."/>
            <person name="Ferguson B."/>
            <person name="Hernandez R.D."/>
            <person name="Hirani K."/>
            <person name="Kehrer-Sawatzki H."/>
            <person name="Kolb J."/>
            <person name="Patil S."/>
            <person name="Pu L.-L."/>
            <person name="Ren Y."/>
            <person name="Smith D.G."/>
            <person name="Wheeler D.A."/>
            <person name="Schenck I."/>
            <person name="Ball E.V."/>
            <person name="Chen R."/>
            <person name="Cooper D.N."/>
            <person name="Giardine B."/>
            <person name="Hsu F."/>
            <person name="Kent W.J."/>
            <person name="Lesk A."/>
            <person name="Nelson D.L."/>
            <person name="O'brien W.E."/>
            <person name="Pruefer K."/>
            <person name="Stenson P.D."/>
            <person name="Wallace J.C."/>
            <person name="Ke H."/>
            <person name="Liu X.-M."/>
            <person name="Wang P."/>
            <person name="Xiang A.P."/>
            <person name="Yang F."/>
            <person name="Barber G.P."/>
            <person name="Haussler D."/>
            <person name="Karolchik D."/>
            <person name="Kern A.D."/>
            <person name="Kuhn R.M."/>
            <person name="Smith K.E."/>
            <person name="Zwieg A.S."/>
        </authorList>
    </citation>
    <scope>NUCLEOTIDE SEQUENCE [LARGE SCALE GENOMIC DNA]</scope>
    <source>
        <strain evidence="2">17573</strain>
    </source>
</reference>
<accession>A0A5F7ZAJ4</accession>
<reference evidence="1" key="2">
    <citation type="submission" date="2019-01" db="EMBL/GenBank/DDBJ databases">
        <authorList>
            <person name="Graves T."/>
            <person name="Eichler E.E."/>
            <person name="Wilson R.K."/>
        </authorList>
    </citation>
    <scope>NUCLEOTIDE SEQUENCE [LARGE SCALE GENOMIC DNA]</scope>
    <source>
        <strain evidence="1">17573</strain>
    </source>
</reference>
<dbReference type="AlphaFoldDB" id="A0A5F7ZAJ4"/>
<dbReference type="VEuPathDB" id="HostDB:ENSMMUG00000054032"/>
<reference evidence="1" key="4">
    <citation type="submission" date="2025-09" db="UniProtKB">
        <authorList>
            <consortium name="Ensembl"/>
        </authorList>
    </citation>
    <scope>IDENTIFICATION</scope>
    <source>
        <strain evidence="1">17573</strain>
    </source>
</reference>
<protein>
    <submittedName>
        <fullName evidence="1">Uncharacterized protein</fullName>
    </submittedName>
</protein>
<sequence length="81" mass="9067">VNREDAAGRSPEEMSLGDRVRLRLKKKRMTGNLTKGKRDYGYVFQGKVNRGLAMLPSQSLNQGAADIQTGFPRTCTPDRKQ</sequence>
<dbReference type="PANTHER" id="PTHR47142:SF1">
    <property type="entry name" value="BETA-CATENIN-INTERACTING PROTEIN 1"/>
    <property type="match status" value="1"/>
</dbReference>
<dbReference type="Proteomes" id="UP000006718">
    <property type="component" value="Chromosome 1"/>
</dbReference>
<evidence type="ECO:0000313" key="2">
    <source>
        <dbReference type="Proteomes" id="UP000006718"/>
    </source>
</evidence>
<name>A0A5F7ZAJ4_MACMU</name>
<evidence type="ECO:0000313" key="1">
    <source>
        <dbReference type="Ensembl" id="ENSMMUP00000062204.1"/>
    </source>
</evidence>
<dbReference type="Bgee" id="ENSMMUG00000054032">
    <property type="expression patterns" value="Expressed in adipose tissue and 13 other cell types or tissues"/>
</dbReference>